<reference evidence="1" key="2">
    <citation type="journal article" date="2022" name="New Phytol.">
        <title>Evolutionary transition to the ectomycorrhizal habit in the genomes of a hyperdiverse lineage of mushroom-forming fungi.</title>
        <authorList>
            <person name="Looney B."/>
            <person name="Miyauchi S."/>
            <person name="Morin E."/>
            <person name="Drula E."/>
            <person name="Courty P.E."/>
            <person name="Kohler A."/>
            <person name="Kuo A."/>
            <person name="LaButti K."/>
            <person name="Pangilinan J."/>
            <person name="Lipzen A."/>
            <person name="Riley R."/>
            <person name="Andreopoulos W."/>
            <person name="He G."/>
            <person name="Johnson J."/>
            <person name="Nolan M."/>
            <person name="Tritt A."/>
            <person name="Barry K.W."/>
            <person name="Grigoriev I.V."/>
            <person name="Nagy L.G."/>
            <person name="Hibbett D."/>
            <person name="Henrissat B."/>
            <person name="Matheny P.B."/>
            <person name="Labbe J."/>
            <person name="Martin F.M."/>
        </authorList>
    </citation>
    <scope>NUCLEOTIDE SEQUENCE</scope>
    <source>
        <strain evidence="1">FP105234-sp</strain>
    </source>
</reference>
<keyword evidence="2" id="KW-1185">Reference proteome</keyword>
<protein>
    <submittedName>
        <fullName evidence="1">Uncharacterized protein</fullName>
    </submittedName>
</protein>
<comment type="caution">
    <text evidence="1">The sequence shown here is derived from an EMBL/GenBank/DDBJ whole genome shotgun (WGS) entry which is preliminary data.</text>
</comment>
<organism evidence="1 2">
    <name type="scientific">Auriscalpium vulgare</name>
    <dbReference type="NCBI Taxonomy" id="40419"/>
    <lineage>
        <taxon>Eukaryota</taxon>
        <taxon>Fungi</taxon>
        <taxon>Dikarya</taxon>
        <taxon>Basidiomycota</taxon>
        <taxon>Agaricomycotina</taxon>
        <taxon>Agaricomycetes</taxon>
        <taxon>Russulales</taxon>
        <taxon>Auriscalpiaceae</taxon>
        <taxon>Auriscalpium</taxon>
    </lineage>
</organism>
<proteinExistence type="predicted"/>
<name>A0ACB8RJ56_9AGAM</name>
<gene>
    <name evidence="1" type="ORF">FA95DRAFT_1562528</name>
</gene>
<evidence type="ECO:0000313" key="2">
    <source>
        <dbReference type="Proteomes" id="UP000814033"/>
    </source>
</evidence>
<reference evidence="1" key="1">
    <citation type="submission" date="2021-02" db="EMBL/GenBank/DDBJ databases">
        <authorList>
            <consortium name="DOE Joint Genome Institute"/>
            <person name="Ahrendt S."/>
            <person name="Looney B.P."/>
            <person name="Miyauchi S."/>
            <person name="Morin E."/>
            <person name="Drula E."/>
            <person name="Courty P.E."/>
            <person name="Chicoki N."/>
            <person name="Fauchery L."/>
            <person name="Kohler A."/>
            <person name="Kuo A."/>
            <person name="Labutti K."/>
            <person name="Pangilinan J."/>
            <person name="Lipzen A."/>
            <person name="Riley R."/>
            <person name="Andreopoulos W."/>
            <person name="He G."/>
            <person name="Johnson J."/>
            <person name="Barry K.W."/>
            <person name="Grigoriev I.V."/>
            <person name="Nagy L."/>
            <person name="Hibbett D."/>
            <person name="Henrissat B."/>
            <person name="Matheny P.B."/>
            <person name="Labbe J."/>
            <person name="Martin F."/>
        </authorList>
    </citation>
    <scope>NUCLEOTIDE SEQUENCE</scope>
    <source>
        <strain evidence="1">FP105234-sp</strain>
    </source>
</reference>
<evidence type="ECO:0000313" key="1">
    <source>
        <dbReference type="EMBL" id="KAI0044163.1"/>
    </source>
</evidence>
<sequence>MSYPISTSTIETLKRLRESLTRKPPYASGTLPVQADDLILFFGKDVISQRLDYATAGPEQLETLSQTCDRASFGRNNEDVLDDSYRKAGKLDTRFFATPFVPERSKLVEVIRGSLLEGKDATRPIHIELYKLNVYDEGSFFKPHKDTPRSGSMFASLVVVFPTLHEGGALVLRHGGEEWTFDSAQALENAAPPSVAYISFFSDVEHEVLPVTKGHRVTLTYNIYYADVDDDPNLPAALPSMDPLAASSHGNMFLSALKELLDAPDFLPKGGALGFGLRHVYPVLADPGHPMSGSLDRVRRLLKGPDALVHHACTALGLDANLYFMYKEEQHYPEDPARHEAERAAYANAGGYHFNLGDYAIIMTERVADTRSVWDAESGFEDRMVAVFPVYKPGRGEDRNLNAKVVYDSHYYSGSEGEQVHWVTVPNSQTKITQPMMVYGNETTMGWAYADVCLVVHIGRPGRR</sequence>
<accession>A0ACB8RJ56</accession>
<dbReference type="Proteomes" id="UP000814033">
    <property type="component" value="Unassembled WGS sequence"/>
</dbReference>
<dbReference type="EMBL" id="MU275992">
    <property type="protein sequence ID" value="KAI0044163.1"/>
    <property type="molecule type" value="Genomic_DNA"/>
</dbReference>